<organism evidence="1 2">
    <name type="scientific">Romanomermis culicivorax</name>
    <name type="common">Nematode worm</name>
    <dbReference type="NCBI Taxonomy" id="13658"/>
    <lineage>
        <taxon>Eukaryota</taxon>
        <taxon>Metazoa</taxon>
        <taxon>Ecdysozoa</taxon>
        <taxon>Nematoda</taxon>
        <taxon>Enoplea</taxon>
        <taxon>Dorylaimia</taxon>
        <taxon>Mermithida</taxon>
        <taxon>Mermithoidea</taxon>
        <taxon>Mermithidae</taxon>
        <taxon>Romanomermis</taxon>
    </lineage>
</organism>
<dbReference type="AlphaFoldDB" id="A0A915HKE9"/>
<protein>
    <submittedName>
        <fullName evidence="2">Uncharacterized protein</fullName>
    </submittedName>
</protein>
<name>A0A915HKE9_ROMCU</name>
<sequence length="70" mass="8025">MAVAVVVTGSLRIKKDKQVRQKYKNVHPKQYLTENRSSSSFIEYLPNRVNYIKRAKSESPLPDSPSFSVL</sequence>
<dbReference type="WBParaSite" id="nRc.2.0.1.t02144-RA">
    <property type="protein sequence ID" value="nRc.2.0.1.t02144-RA"/>
    <property type="gene ID" value="nRc.2.0.1.g02144"/>
</dbReference>
<accession>A0A915HKE9</accession>
<evidence type="ECO:0000313" key="1">
    <source>
        <dbReference type="Proteomes" id="UP000887565"/>
    </source>
</evidence>
<keyword evidence="1" id="KW-1185">Reference proteome</keyword>
<reference evidence="2" key="1">
    <citation type="submission" date="2022-11" db="UniProtKB">
        <authorList>
            <consortium name="WormBaseParasite"/>
        </authorList>
    </citation>
    <scope>IDENTIFICATION</scope>
</reference>
<dbReference type="Proteomes" id="UP000887565">
    <property type="component" value="Unplaced"/>
</dbReference>
<proteinExistence type="predicted"/>
<evidence type="ECO:0000313" key="2">
    <source>
        <dbReference type="WBParaSite" id="nRc.2.0.1.t02144-RA"/>
    </source>
</evidence>